<protein>
    <submittedName>
        <fullName evidence="2">Uncharacterized protein</fullName>
    </submittedName>
</protein>
<evidence type="ECO:0000313" key="3">
    <source>
        <dbReference type="Proteomes" id="UP000250003"/>
    </source>
</evidence>
<reference evidence="3" key="1">
    <citation type="submission" date="2018-06" db="EMBL/GenBank/DDBJ databases">
        <title>Description of Blautia argi sp. nov., a new anaerobic isolated from dog feces.</title>
        <authorList>
            <person name="Chang Y.-H."/>
            <person name="Paek J."/>
            <person name="Shin Y."/>
        </authorList>
    </citation>
    <scope>NUCLEOTIDE SEQUENCE [LARGE SCALE GENOMIC DNA]</scope>
    <source>
        <strain evidence="3">KCTC 15426</strain>
    </source>
</reference>
<evidence type="ECO:0000256" key="1">
    <source>
        <dbReference type="SAM" id="Phobius"/>
    </source>
</evidence>
<keyword evidence="1" id="KW-0812">Transmembrane</keyword>
<dbReference type="EMBL" id="CP030280">
    <property type="protein sequence ID" value="AWY97002.1"/>
    <property type="molecule type" value="Genomic_DNA"/>
</dbReference>
<keyword evidence="3" id="KW-1185">Reference proteome</keyword>
<sequence>MICQDKRWIWLEPSRLHLIARVCQGAEPDWNHEEPGKTFADTMQDDISFCVCGSICFAGFFCFLKNLKKS</sequence>
<keyword evidence="1" id="KW-1133">Transmembrane helix</keyword>
<feature type="transmembrane region" description="Helical" evidence="1">
    <location>
        <begin position="46"/>
        <end position="64"/>
    </location>
</feature>
<organism evidence="2 3">
    <name type="scientific">Blautia argi</name>
    <dbReference type="NCBI Taxonomy" id="1912897"/>
    <lineage>
        <taxon>Bacteria</taxon>
        <taxon>Bacillati</taxon>
        <taxon>Bacillota</taxon>
        <taxon>Clostridia</taxon>
        <taxon>Lachnospirales</taxon>
        <taxon>Lachnospiraceae</taxon>
        <taxon>Blautia</taxon>
    </lineage>
</organism>
<dbReference type="KEGG" id="blau:DQQ01_01235"/>
<evidence type="ECO:0000313" key="2">
    <source>
        <dbReference type="EMBL" id="AWY97002.1"/>
    </source>
</evidence>
<dbReference type="Proteomes" id="UP000250003">
    <property type="component" value="Chromosome"/>
</dbReference>
<gene>
    <name evidence="2" type="ORF">DQQ01_01235</name>
</gene>
<proteinExistence type="predicted"/>
<name>A0A2Z4U7I5_9FIRM</name>
<dbReference type="OrthoDB" id="9861429at2"/>
<keyword evidence="1" id="KW-0472">Membrane</keyword>
<dbReference type="AlphaFoldDB" id="A0A2Z4U7I5"/>
<accession>A0A2Z4U7I5</accession>